<dbReference type="AlphaFoldDB" id="A0A9W8MM69"/>
<accession>A0A9W8MM69</accession>
<comment type="caution">
    <text evidence="2">The sequence shown here is derived from an EMBL/GenBank/DDBJ whole genome shotgun (WGS) entry which is preliminary data.</text>
</comment>
<protein>
    <submittedName>
        <fullName evidence="2">Uncharacterized protein</fullName>
    </submittedName>
</protein>
<feature type="non-terminal residue" evidence="2">
    <location>
        <position position="1"/>
    </location>
</feature>
<dbReference type="EMBL" id="JANBPK010000318">
    <property type="protein sequence ID" value="KAJ2935796.1"/>
    <property type="molecule type" value="Genomic_DNA"/>
</dbReference>
<keyword evidence="3" id="KW-1185">Reference proteome</keyword>
<evidence type="ECO:0000313" key="2">
    <source>
        <dbReference type="EMBL" id="KAJ2935796.1"/>
    </source>
</evidence>
<evidence type="ECO:0000313" key="3">
    <source>
        <dbReference type="Proteomes" id="UP001140091"/>
    </source>
</evidence>
<gene>
    <name evidence="2" type="ORF">H1R20_g1298</name>
</gene>
<feature type="region of interest" description="Disordered" evidence="1">
    <location>
        <begin position="61"/>
        <end position="81"/>
    </location>
</feature>
<organism evidence="2 3">
    <name type="scientific">Candolleomyces eurysporus</name>
    <dbReference type="NCBI Taxonomy" id="2828524"/>
    <lineage>
        <taxon>Eukaryota</taxon>
        <taxon>Fungi</taxon>
        <taxon>Dikarya</taxon>
        <taxon>Basidiomycota</taxon>
        <taxon>Agaricomycotina</taxon>
        <taxon>Agaricomycetes</taxon>
        <taxon>Agaricomycetidae</taxon>
        <taxon>Agaricales</taxon>
        <taxon>Agaricineae</taxon>
        <taxon>Psathyrellaceae</taxon>
        <taxon>Candolleomyces</taxon>
    </lineage>
</organism>
<dbReference type="Proteomes" id="UP001140091">
    <property type="component" value="Unassembled WGS sequence"/>
</dbReference>
<evidence type="ECO:0000256" key="1">
    <source>
        <dbReference type="SAM" id="MobiDB-lite"/>
    </source>
</evidence>
<name>A0A9W8MM69_9AGAR</name>
<sequence length="81" mass="8334">MTKVSVPKQMVVEGVADVDFDAARSGEGVIEGFEVATEARLGASGDDVIGTDASFIAPKATEEPGQQGQPDREHFGVVDGG</sequence>
<feature type="compositionally biased region" description="Basic and acidic residues" evidence="1">
    <location>
        <begin position="70"/>
        <end position="81"/>
    </location>
</feature>
<proteinExistence type="predicted"/>
<reference evidence="2" key="1">
    <citation type="submission" date="2022-06" db="EMBL/GenBank/DDBJ databases">
        <title>Genome Sequence of Candolleomyces eurysporus.</title>
        <authorList>
            <person name="Buettner E."/>
        </authorList>
    </citation>
    <scope>NUCLEOTIDE SEQUENCE</scope>
    <source>
        <strain evidence="2">VTCC 930004</strain>
    </source>
</reference>